<dbReference type="InterPro" id="IPR013525">
    <property type="entry name" value="ABC2_TM"/>
</dbReference>
<feature type="transmembrane region" description="Helical" evidence="5">
    <location>
        <begin position="507"/>
        <end position="536"/>
    </location>
</feature>
<evidence type="ECO:0000256" key="5">
    <source>
        <dbReference type="SAM" id="Phobius"/>
    </source>
</evidence>
<feature type="transmembrane region" description="Helical" evidence="5">
    <location>
        <begin position="21"/>
        <end position="40"/>
    </location>
</feature>
<feature type="domain" description="ABC-2 type transporter transmembrane" evidence="6">
    <location>
        <begin position="25"/>
        <end position="387"/>
    </location>
</feature>
<evidence type="ECO:0000256" key="3">
    <source>
        <dbReference type="ARBA" id="ARBA00022989"/>
    </source>
</evidence>
<evidence type="ECO:0000313" key="8">
    <source>
        <dbReference type="Proteomes" id="UP000218615"/>
    </source>
</evidence>
<keyword evidence="3 5" id="KW-1133">Transmembrane helix</keyword>
<dbReference type="AlphaFoldDB" id="A0A284VQT8"/>
<evidence type="ECO:0000259" key="6">
    <source>
        <dbReference type="Pfam" id="PF12698"/>
    </source>
</evidence>
<accession>A0A284VQT8</accession>
<evidence type="ECO:0000256" key="2">
    <source>
        <dbReference type="ARBA" id="ARBA00022692"/>
    </source>
</evidence>
<feature type="transmembrane region" description="Helical" evidence="5">
    <location>
        <begin position="294"/>
        <end position="315"/>
    </location>
</feature>
<reference evidence="8" key="1">
    <citation type="submission" date="2017-06" db="EMBL/GenBank/DDBJ databases">
        <authorList>
            <person name="Cremers G."/>
        </authorList>
    </citation>
    <scope>NUCLEOTIDE SEQUENCE [LARGE SCALE GENOMIC DNA]</scope>
</reference>
<keyword evidence="2 5" id="KW-0812">Transmembrane</keyword>
<dbReference type="GO" id="GO:0140359">
    <property type="term" value="F:ABC-type transporter activity"/>
    <property type="evidence" value="ECO:0007669"/>
    <property type="project" value="InterPro"/>
</dbReference>
<name>A0A284VQT8_9EURY</name>
<feature type="transmembrane region" description="Helical" evidence="5">
    <location>
        <begin position="322"/>
        <end position="352"/>
    </location>
</feature>
<dbReference type="OrthoDB" id="106980at2157"/>
<keyword evidence="4 5" id="KW-0472">Membrane</keyword>
<dbReference type="GO" id="GO:0016020">
    <property type="term" value="C:membrane"/>
    <property type="evidence" value="ECO:0007669"/>
    <property type="project" value="UniProtKB-SubCell"/>
</dbReference>
<dbReference type="PANTHER" id="PTHR43471">
    <property type="entry name" value="ABC TRANSPORTER PERMEASE"/>
    <property type="match status" value="1"/>
</dbReference>
<keyword evidence="8" id="KW-1185">Reference proteome</keyword>
<feature type="transmembrane region" description="Helical" evidence="5">
    <location>
        <begin position="372"/>
        <end position="394"/>
    </location>
</feature>
<feature type="transmembrane region" description="Helical" evidence="5">
    <location>
        <begin position="265"/>
        <end position="288"/>
    </location>
</feature>
<organism evidence="7 8">
    <name type="scientific">Candidatus Methanoperedens nitratireducens</name>
    <dbReference type="NCBI Taxonomy" id="1392998"/>
    <lineage>
        <taxon>Archaea</taxon>
        <taxon>Methanobacteriati</taxon>
        <taxon>Methanobacteriota</taxon>
        <taxon>Stenosarchaea group</taxon>
        <taxon>Methanomicrobia</taxon>
        <taxon>Methanosarcinales</taxon>
        <taxon>ANME-2 cluster</taxon>
        <taxon>Candidatus Methanoperedentaceae</taxon>
        <taxon>Candidatus Methanoperedens</taxon>
    </lineage>
</organism>
<dbReference type="Proteomes" id="UP000218615">
    <property type="component" value="Unassembled WGS sequence"/>
</dbReference>
<feature type="transmembrane region" description="Helical" evidence="5">
    <location>
        <begin position="453"/>
        <end position="478"/>
    </location>
</feature>
<comment type="subcellular location">
    <subcellularLocation>
        <location evidence="1">Membrane</location>
        <topology evidence="1">Multi-pass membrane protein</topology>
    </subcellularLocation>
</comment>
<dbReference type="Pfam" id="PF12698">
    <property type="entry name" value="ABC2_membrane_3"/>
    <property type="match status" value="1"/>
</dbReference>
<sequence>MGILTISRWELRRTSLSFSRKLIALSLLIIILTGFVSLYVSQNGFHINDGMYRVIVTDPALAEVLKTDYKFQVYIAQEEQANELYERGDFDVVVTGDKVRYHRSEKSRAALDALDKAVQKYDEARLLSYNDLNNTFPVWITVKNIEREQAFEPLSIQKLPEIGQASGATGSAVAIETPVSVNDKSQVPSAREVSKAKGILPVKEKTLATPSHFNPPVPFKSVVLSFVFIFPVFFIAQFFSASITQERVRRRGELLLASPVSPWQIVFGKLLPYLLLMLVLMGGITVYIGGSPWMLAILLPVALMFLSTAFLGAIISRSFKELTFILVFLSVTLSGYIFLPAMFTNIHAISIISPMTLVVRLLESEPVSISEYIFSTLPFYLVSLLILMFGIFIYREEDLFTQKPIKSKLLDSLQVFIERIPAPLFFLSIALIPLVYSAQLIFIVLMFNLPIRYGVVIFILLAAFMEELVKSVGIYAVFSRRMTGITTRNALKAGIYAGTGFFIGEKLILLAVITGIANSVFGSVMGIGLLIFPFLLHVTGTTVASLGMRYLGTGKYLVSLMLATAVHSAYNLYLIRGVLFG</sequence>
<feature type="transmembrane region" description="Helical" evidence="5">
    <location>
        <begin position="424"/>
        <end position="447"/>
    </location>
</feature>
<evidence type="ECO:0000256" key="4">
    <source>
        <dbReference type="ARBA" id="ARBA00023136"/>
    </source>
</evidence>
<feature type="transmembrane region" description="Helical" evidence="5">
    <location>
        <begin position="556"/>
        <end position="575"/>
    </location>
</feature>
<evidence type="ECO:0000313" key="7">
    <source>
        <dbReference type="EMBL" id="SNQ61654.1"/>
    </source>
</evidence>
<feature type="transmembrane region" description="Helical" evidence="5">
    <location>
        <begin position="222"/>
        <end position="244"/>
    </location>
</feature>
<proteinExistence type="predicted"/>
<gene>
    <name evidence="7" type="ORF">MNV_440003</name>
</gene>
<dbReference type="RefSeq" id="WP_096206314.1">
    <property type="nucleotide sequence ID" value="NZ_FZMP01000190.1"/>
</dbReference>
<protein>
    <submittedName>
        <fullName evidence="7">ABC-2 type transporter</fullName>
    </submittedName>
</protein>
<dbReference type="PANTHER" id="PTHR43471:SF1">
    <property type="entry name" value="ABC TRANSPORTER PERMEASE PROTEIN NOSY-RELATED"/>
    <property type="match status" value="1"/>
</dbReference>
<dbReference type="EMBL" id="FZMP01000190">
    <property type="protein sequence ID" value="SNQ61654.1"/>
    <property type="molecule type" value="Genomic_DNA"/>
</dbReference>
<evidence type="ECO:0000256" key="1">
    <source>
        <dbReference type="ARBA" id="ARBA00004141"/>
    </source>
</evidence>